<protein>
    <submittedName>
        <fullName evidence="1">Uncharacterized protein</fullName>
    </submittedName>
</protein>
<evidence type="ECO:0000313" key="2">
    <source>
        <dbReference type="Proteomes" id="UP000001477"/>
    </source>
</evidence>
<gene>
    <name evidence="1" type="ordered locus">EUBREC_2425</name>
</gene>
<dbReference type="EMBL" id="CP001107">
    <property type="protein sequence ID" value="ACR76156.1"/>
    <property type="molecule type" value="Genomic_DNA"/>
</dbReference>
<proteinExistence type="predicted"/>
<evidence type="ECO:0000313" key="1">
    <source>
        <dbReference type="EMBL" id="ACR76156.1"/>
    </source>
</evidence>
<sequence>MPQRKGRKRRGRRAHILLRERIAKLPSVCRIMLRTTEMHRHGRRGKALCATDGA</sequence>
<dbReference type="PaxDb" id="515619-EUBREC_2425"/>
<dbReference type="HOGENOM" id="CLU_3043518_0_0_9"/>
<dbReference type="Proteomes" id="UP000001477">
    <property type="component" value="Chromosome"/>
</dbReference>
<name>C4ZF35_AGARV</name>
<dbReference type="AlphaFoldDB" id="C4ZF35"/>
<reference evidence="1 2" key="1">
    <citation type="journal article" date="2009" name="Proc. Natl. Acad. Sci. U.S.A.">
        <title>Characterizing a model human gut microbiota composed of members of its two dominant bacterial phyla.</title>
        <authorList>
            <person name="Mahowald M.A."/>
            <person name="Rey F.E."/>
            <person name="Seedorf H."/>
            <person name="Turnbaugh P.J."/>
            <person name="Fulton R.S."/>
            <person name="Wollam A."/>
            <person name="Shah N."/>
            <person name="Wang C."/>
            <person name="Magrini V."/>
            <person name="Wilson R.K."/>
            <person name="Cantarel B.L."/>
            <person name="Coutinho P.M."/>
            <person name="Henrissat B."/>
            <person name="Crock L.W."/>
            <person name="Russell A."/>
            <person name="Verberkmoes N.C."/>
            <person name="Hettich R.L."/>
            <person name="Gordon J.I."/>
        </authorList>
    </citation>
    <scope>NUCLEOTIDE SEQUENCE [LARGE SCALE GENOMIC DNA]</scope>
    <source>
        <strain evidence="2">ATCC 33656 / DSM 3377 / JCM 17463 / KCTC 5835 / LMG 30912 / VPI 0990</strain>
    </source>
</reference>
<dbReference type="KEGG" id="ere:EUBREC_2425"/>
<organism evidence="1 2">
    <name type="scientific">Agathobacter rectalis (strain ATCC 33656 / DSM 3377 / JCM 17463 / KCTC 5835 / VPI 0990)</name>
    <name type="common">Eubacterium rectale</name>
    <dbReference type="NCBI Taxonomy" id="515619"/>
    <lineage>
        <taxon>Bacteria</taxon>
        <taxon>Bacillati</taxon>
        <taxon>Bacillota</taxon>
        <taxon>Clostridia</taxon>
        <taxon>Lachnospirales</taxon>
        <taxon>Lachnospiraceae</taxon>
        <taxon>Agathobacter</taxon>
    </lineage>
</organism>
<accession>C4ZF35</accession>